<evidence type="ECO:0000313" key="3">
    <source>
        <dbReference type="Proteomes" id="UP000801492"/>
    </source>
</evidence>
<accession>A0A8K0G9L2</accession>
<proteinExistence type="predicted"/>
<feature type="region of interest" description="Disordered" evidence="1">
    <location>
        <begin position="1"/>
        <end position="50"/>
    </location>
</feature>
<organism evidence="2 3">
    <name type="scientific">Ignelater luminosus</name>
    <name type="common">Cucubano</name>
    <name type="synonym">Pyrophorus luminosus</name>
    <dbReference type="NCBI Taxonomy" id="2038154"/>
    <lineage>
        <taxon>Eukaryota</taxon>
        <taxon>Metazoa</taxon>
        <taxon>Ecdysozoa</taxon>
        <taxon>Arthropoda</taxon>
        <taxon>Hexapoda</taxon>
        <taxon>Insecta</taxon>
        <taxon>Pterygota</taxon>
        <taxon>Neoptera</taxon>
        <taxon>Endopterygota</taxon>
        <taxon>Coleoptera</taxon>
        <taxon>Polyphaga</taxon>
        <taxon>Elateriformia</taxon>
        <taxon>Elateroidea</taxon>
        <taxon>Elateridae</taxon>
        <taxon>Agrypninae</taxon>
        <taxon>Pyrophorini</taxon>
        <taxon>Ignelater</taxon>
    </lineage>
</organism>
<dbReference type="Proteomes" id="UP000801492">
    <property type="component" value="Unassembled WGS sequence"/>
</dbReference>
<reference evidence="2" key="1">
    <citation type="submission" date="2019-08" db="EMBL/GenBank/DDBJ databases">
        <title>The genome of the North American firefly Photinus pyralis.</title>
        <authorList>
            <consortium name="Photinus pyralis genome working group"/>
            <person name="Fallon T.R."/>
            <person name="Sander Lower S.E."/>
            <person name="Weng J.-K."/>
        </authorList>
    </citation>
    <scope>NUCLEOTIDE SEQUENCE</scope>
    <source>
        <strain evidence="2">TRF0915ILg1</strain>
        <tissue evidence="2">Whole body</tissue>
    </source>
</reference>
<evidence type="ECO:0000313" key="2">
    <source>
        <dbReference type="EMBL" id="KAF2890413.1"/>
    </source>
</evidence>
<sequence>MEEAFIGSVQYGPGNKNEGRGNRNERGRRCTELKGSGSRPECRTSLSFFG</sequence>
<dbReference type="EMBL" id="VTPC01052884">
    <property type="protein sequence ID" value="KAF2890413.1"/>
    <property type="molecule type" value="Genomic_DNA"/>
</dbReference>
<name>A0A8K0G9L2_IGNLU</name>
<dbReference type="AlphaFoldDB" id="A0A8K0G9L2"/>
<protein>
    <submittedName>
        <fullName evidence="2">Uncharacterized protein</fullName>
    </submittedName>
</protein>
<keyword evidence="3" id="KW-1185">Reference proteome</keyword>
<feature type="compositionally biased region" description="Basic and acidic residues" evidence="1">
    <location>
        <begin position="17"/>
        <end position="32"/>
    </location>
</feature>
<gene>
    <name evidence="2" type="ORF">ILUMI_15760</name>
</gene>
<comment type="caution">
    <text evidence="2">The sequence shown here is derived from an EMBL/GenBank/DDBJ whole genome shotgun (WGS) entry which is preliminary data.</text>
</comment>
<evidence type="ECO:0000256" key="1">
    <source>
        <dbReference type="SAM" id="MobiDB-lite"/>
    </source>
</evidence>